<dbReference type="AlphaFoldDB" id="A0A699YJ04"/>
<feature type="region of interest" description="Disordered" evidence="1">
    <location>
        <begin position="71"/>
        <end position="103"/>
    </location>
</feature>
<reference evidence="2 3" key="1">
    <citation type="submission" date="2020-02" db="EMBL/GenBank/DDBJ databases">
        <title>Draft genome sequence of Haematococcus lacustris strain NIES-144.</title>
        <authorList>
            <person name="Morimoto D."/>
            <person name="Nakagawa S."/>
            <person name="Yoshida T."/>
            <person name="Sawayama S."/>
        </authorList>
    </citation>
    <scope>NUCLEOTIDE SEQUENCE [LARGE SCALE GENOMIC DNA]</scope>
    <source>
        <strain evidence="2 3">NIES-144</strain>
    </source>
</reference>
<evidence type="ECO:0000313" key="3">
    <source>
        <dbReference type="Proteomes" id="UP000485058"/>
    </source>
</evidence>
<keyword evidence="3" id="KW-1185">Reference proteome</keyword>
<organism evidence="2 3">
    <name type="scientific">Haematococcus lacustris</name>
    <name type="common">Green alga</name>
    <name type="synonym">Haematococcus pluvialis</name>
    <dbReference type="NCBI Taxonomy" id="44745"/>
    <lineage>
        <taxon>Eukaryota</taxon>
        <taxon>Viridiplantae</taxon>
        <taxon>Chlorophyta</taxon>
        <taxon>core chlorophytes</taxon>
        <taxon>Chlorophyceae</taxon>
        <taxon>CS clade</taxon>
        <taxon>Chlamydomonadales</taxon>
        <taxon>Haematococcaceae</taxon>
        <taxon>Haematococcus</taxon>
    </lineage>
</organism>
<dbReference type="Proteomes" id="UP000485058">
    <property type="component" value="Unassembled WGS sequence"/>
</dbReference>
<dbReference type="GO" id="GO:0045037">
    <property type="term" value="P:protein import into chloroplast stroma"/>
    <property type="evidence" value="ECO:0007669"/>
    <property type="project" value="TreeGrafter"/>
</dbReference>
<dbReference type="InterPro" id="IPR031610">
    <property type="entry name" value="TIC110"/>
</dbReference>
<proteinExistence type="predicted"/>
<accession>A0A699YJ04</accession>
<feature type="compositionally biased region" description="Low complexity" evidence="1">
    <location>
        <begin position="87"/>
        <end position="103"/>
    </location>
</feature>
<sequence length="103" mass="11840">MQRDDAEGLTKLYSQFLENGYESKDRNTQFEQRKAFQRLLYVSQVVFGDQKSAFLLPWRRHFNITDAQASISTAQQPAAARRRAGCQSSQWSSQRSSQWSSSG</sequence>
<comment type="caution">
    <text evidence="2">The sequence shown here is derived from an EMBL/GenBank/DDBJ whole genome shotgun (WGS) entry which is preliminary data.</text>
</comment>
<name>A0A699YJ04_HAELA</name>
<protein>
    <submittedName>
        <fullName evidence="2">Uncharacterized protein</fullName>
    </submittedName>
</protein>
<evidence type="ECO:0000313" key="2">
    <source>
        <dbReference type="EMBL" id="GFH05899.1"/>
    </source>
</evidence>
<dbReference type="Pfam" id="PF16940">
    <property type="entry name" value="Tic110"/>
    <property type="match status" value="1"/>
</dbReference>
<dbReference type="PANTHER" id="PTHR34935:SF3">
    <property type="entry name" value="PROTEIN TIC110, CHLOROPLASTIC"/>
    <property type="match status" value="1"/>
</dbReference>
<dbReference type="EMBL" id="BLLF01000013">
    <property type="protein sequence ID" value="GFH05899.1"/>
    <property type="molecule type" value="Genomic_DNA"/>
</dbReference>
<evidence type="ECO:0000256" key="1">
    <source>
        <dbReference type="SAM" id="MobiDB-lite"/>
    </source>
</evidence>
<dbReference type="PANTHER" id="PTHR34935">
    <property type="entry name" value="PROTEIN TIC110, CHLOROPLASTIC"/>
    <property type="match status" value="1"/>
</dbReference>
<dbReference type="GO" id="GO:0061927">
    <property type="term" value="C:TOC-TIC supercomplex I"/>
    <property type="evidence" value="ECO:0007669"/>
    <property type="project" value="TreeGrafter"/>
</dbReference>
<gene>
    <name evidence="2" type="ORF">HaLaN_00441</name>
</gene>